<proteinExistence type="predicted"/>
<evidence type="ECO:0000313" key="2">
    <source>
        <dbReference type="Proteomes" id="UP001430172"/>
    </source>
</evidence>
<reference evidence="1" key="1">
    <citation type="submission" date="2021-02" db="EMBL/GenBank/DDBJ databases">
        <title>Phycicoccus sp. MQZ13P-5T, whole genome shotgun sequence.</title>
        <authorList>
            <person name="Tuo L."/>
        </authorList>
    </citation>
    <scope>NUCLEOTIDE SEQUENCE</scope>
    <source>
        <strain evidence="1">MQZ13P-5</strain>
    </source>
</reference>
<accession>A0ABS2CSZ3</accession>
<sequence length="461" mass="47334">MTDPLTDLATALSTLATASKSQAEADKTRADAEKVRADLEVQKAHAQIATDAAAADLRAKQLANDKARADLDAARTDKLIERLTGAVPDLSGLQKNAVTFGDGRALRQNEAVGLAVAAVAQQVASDVAGAVPHDGGAPVPVFVTAETSLVAAVAAYWQVADEAADLGTRLAAAGADAAALLPEAPAGGDRLDTTSFVDPATTVAAVAGAVVTQVASLFEVDTAVTSNVSDVASLSVQTAVLHHLVTTGHLRVRHHWTRVPDDGSPLRTSIRALVTGDVEAAETDALLGAAIGALGDPQAVLDRARKDAKDPKLTDEERQRAQDVAAQAEQDVATLAALGNARTRLAAVVAKVRAFADRVGTASAGAGPSALAAAYAIEPLGRAGTGAWVLVVGPARAETHQVVVTRRLFSPRLHLSTGVEVDYVLLQGDTVRRADHATASAAFSAKLKGNAPDWSRRPSLT</sequence>
<evidence type="ECO:0000313" key="1">
    <source>
        <dbReference type="EMBL" id="MBM6402281.1"/>
    </source>
</evidence>
<name>A0ABS2CSZ3_9MICO</name>
<dbReference type="Proteomes" id="UP001430172">
    <property type="component" value="Unassembled WGS sequence"/>
</dbReference>
<gene>
    <name evidence="1" type="ORF">JQN70_17935</name>
</gene>
<dbReference type="EMBL" id="JAFDVD010000023">
    <property type="protein sequence ID" value="MBM6402281.1"/>
    <property type="molecule type" value="Genomic_DNA"/>
</dbReference>
<organism evidence="1 2">
    <name type="scientific">Phycicoccus sonneratiae</name>
    <dbReference type="NCBI Taxonomy" id="2807628"/>
    <lineage>
        <taxon>Bacteria</taxon>
        <taxon>Bacillati</taxon>
        <taxon>Actinomycetota</taxon>
        <taxon>Actinomycetes</taxon>
        <taxon>Micrococcales</taxon>
        <taxon>Intrasporangiaceae</taxon>
        <taxon>Phycicoccus</taxon>
    </lineage>
</organism>
<dbReference type="RefSeq" id="WP_204132751.1">
    <property type="nucleotide sequence ID" value="NZ_JAFDVD010000023.1"/>
</dbReference>
<keyword evidence="2" id="KW-1185">Reference proteome</keyword>
<comment type="caution">
    <text evidence="1">The sequence shown here is derived from an EMBL/GenBank/DDBJ whole genome shotgun (WGS) entry which is preliminary data.</text>
</comment>
<protein>
    <submittedName>
        <fullName evidence="1">Uncharacterized protein</fullName>
    </submittedName>
</protein>